<dbReference type="Proteomes" id="UP000548476">
    <property type="component" value="Unassembled WGS sequence"/>
</dbReference>
<dbReference type="AlphaFoldDB" id="A0A841FY49"/>
<accession>A0A841FY49</accession>
<gene>
    <name evidence="1" type="ORF">HNR73_007550</name>
</gene>
<evidence type="ECO:0000313" key="2">
    <source>
        <dbReference type="Proteomes" id="UP000548476"/>
    </source>
</evidence>
<keyword evidence="2" id="KW-1185">Reference proteome</keyword>
<reference evidence="1 2" key="1">
    <citation type="submission" date="2020-08" db="EMBL/GenBank/DDBJ databases">
        <title>Genomic Encyclopedia of Type Strains, Phase IV (KMG-IV): sequencing the most valuable type-strain genomes for metagenomic binning, comparative biology and taxonomic classification.</title>
        <authorList>
            <person name="Goeker M."/>
        </authorList>
    </citation>
    <scope>NUCLEOTIDE SEQUENCE [LARGE SCALE GENOMIC DNA]</scope>
    <source>
        <strain evidence="1 2">YIM 65646</strain>
    </source>
</reference>
<dbReference type="InterPro" id="IPR045596">
    <property type="entry name" value="DUF6459"/>
</dbReference>
<comment type="caution">
    <text evidence="1">The sequence shown here is derived from an EMBL/GenBank/DDBJ whole genome shotgun (WGS) entry which is preliminary data.</text>
</comment>
<dbReference type="EMBL" id="JACHGT010000024">
    <property type="protein sequence ID" value="MBB6039653.1"/>
    <property type="molecule type" value="Genomic_DNA"/>
</dbReference>
<sequence>MTVVSTADWPLEGPRVIGLYGAFATENSYDAAVAAYPASDAPPVPKALGRSPGHGPPTVQKSVWKAAQRFVEVSTAVLGARCGPEVLRQLMSETAYQEFTQVRTLLASDGDRPGSARLSSVRMRTSERVEIVAVLRGARRDRALAAAQELRGGQWWCTRFQLV</sequence>
<proteinExistence type="predicted"/>
<evidence type="ECO:0000313" key="1">
    <source>
        <dbReference type="EMBL" id="MBB6039653.1"/>
    </source>
</evidence>
<name>A0A841FY49_9ACTN</name>
<dbReference type="Pfam" id="PF20060">
    <property type="entry name" value="DUF6459"/>
    <property type="match status" value="1"/>
</dbReference>
<protein>
    <submittedName>
        <fullName evidence="1">Uncharacterized protein</fullName>
    </submittedName>
</protein>
<organism evidence="1 2">
    <name type="scientific">Phytomonospora endophytica</name>
    <dbReference type="NCBI Taxonomy" id="714109"/>
    <lineage>
        <taxon>Bacteria</taxon>
        <taxon>Bacillati</taxon>
        <taxon>Actinomycetota</taxon>
        <taxon>Actinomycetes</taxon>
        <taxon>Micromonosporales</taxon>
        <taxon>Micromonosporaceae</taxon>
        <taxon>Phytomonospora</taxon>
    </lineage>
</organism>
<dbReference type="RefSeq" id="WP_184792739.1">
    <property type="nucleotide sequence ID" value="NZ_BONT01000028.1"/>
</dbReference>